<dbReference type="AlphaFoldDB" id="A0A0K8MXP6"/>
<dbReference type="PANTHER" id="PTHR36834:SF1">
    <property type="entry name" value="INTEGRAL MEMBRANE PROTEIN"/>
    <property type="match status" value="1"/>
</dbReference>
<evidence type="ECO:0000259" key="2">
    <source>
        <dbReference type="Pfam" id="PF04892"/>
    </source>
</evidence>
<dbReference type="Proteomes" id="UP000055060">
    <property type="component" value="Unassembled WGS sequence"/>
</dbReference>
<feature type="domain" description="VanZ-like" evidence="2">
    <location>
        <begin position="41"/>
        <end position="172"/>
    </location>
</feature>
<keyword evidence="1" id="KW-0812">Transmembrane</keyword>
<accession>A0A0K8MXP6</accession>
<proteinExistence type="predicted"/>
<reference evidence="3" key="1">
    <citation type="submission" date="2015-07" db="EMBL/GenBank/DDBJ databases">
        <title>Draft Genome Sequences of Anaerolinea thermolimosa IMO-1, Bellilinea caldifistulae GOMI-1, Leptolinea tardivitalis YMTK-2, Levilinea saccharolytica KIBI-1,Longilinea arvoryzae KOME-1, Previously Described as Members of the Anaerolineaceae (Chloroflexi).</title>
        <authorList>
            <person name="Sekiguchi Y."/>
            <person name="Ohashi A."/>
            <person name="Matsuura N."/>
            <person name="Tourlousse M.D."/>
        </authorList>
    </citation>
    <scope>NUCLEOTIDE SEQUENCE [LARGE SCALE GENOMIC DNA]</scope>
    <source>
        <strain evidence="3">KOME-1</strain>
    </source>
</reference>
<feature type="transmembrane region" description="Helical" evidence="1">
    <location>
        <begin position="126"/>
        <end position="147"/>
    </location>
</feature>
<dbReference type="Pfam" id="PF04892">
    <property type="entry name" value="VanZ"/>
    <property type="match status" value="1"/>
</dbReference>
<feature type="transmembrane region" description="Helical" evidence="1">
    <location>
        <begin position="35"/>
        <end position="56"/>
    </location>
</feature>
<feature type="transmembrane region" description="Helical" evidence="1">
    <location>
        <begin position="159"/>
        <end position="179"/>
    </location>
</feature>
<dbReference type="InterPro" id="IPR006976">
    <property type="entry name" value="VanZ-like"/>
</dbReference>
<dbReference type="InterPro" id="IPR053150">
    <property type="entry name" value="Teicoplanin_resist-assoc"/>
</dbReference>
<sequence>MNIEISSEAFILLIGLPALAVTLLLLRRKRSASSLFFIAVFWIYLCFLIGATLFPIDLSPDTRAWMRSQAGFSDRMNLIPFYFGPFGSLWRSRDMLLSNILLTVPFGFGIGFVARVRPRDLRWLPLAVGFGIEGAQFGVGLLLGYPYRVLDINDTLMNALGVVAGYGLFWLLARLMLWLDARNGSRLKGLAGEMVLAAERSLGEDR</sequence>
<dbReference type="RefSeq" id="WP_075075417.1">
    <property type="nucleotide sequence ID" value="NZ_DF967973.1"/>
</dbReference>
<organism evidence="3">
    <name type="scientific">Longilinea arvoryzae</name>
    <dbReference type="NCBI Taxonomy" id="360412"/>
    <lineage>
        <taxon>Bacteria</taxon>
        <taxon>Bacillati</taxon>
        <taxon>Chloroflexota</taxon>
        <taxon>Anaerolineae</taxon>
        <taxon>Anaerolineales</taxon>
        <taxon>Anaerolineaceae</taxon>
        <taxon>Longilinea</taxon>
    </lineage>
</organism>
<evidence type="ECO:0000313" key="3">
    <source>
        <dbReference type="EMBL" id="GAP16024.1"/>
    </source>
</evidence>
<keyword evidence="4" id="KW-1185">Reference proteome</keyword>
<dbReference type="STRING" id="360412.LARV_03819"/>
<feature type="transmembrane region" description="Helical" evidence="1">
    <location>
        <begin position="95"/>
        <end position="114"/>
    </location>
</feature>
<evidence type="ECO:0000313" key="4">
    <source>
        <dbReference type="Proteomes" id="UP000055060"/>
    </source>
</evidence>
<keyword evidence="1" id="KW-1133">Transmembrane helix</keyword>
<protein>
    <submittedName>
        <fullName evidence="3">Glycopeptide antibiotics resistance protein</fullName>
    </submittedName>
</protein>
<dbReference type="EMBL" id="DF967973">
    <property type="protein sequence ID" value="GAP16024.1"/>
    <property type="molecule type" value="Genomic_DNA"/>
</dbReference>
<name>A0A0K8MXP6_9CHLR</name>
<dbReference type="PANTHER" id="PTHR36834">
    <property type="entry name" value="MEMBRANE PROTEIN-RELATED"/>
    <property type="match status" value="1"/>
</dbReference>
<evidence type="ECO:0000256" key="1">
    <source>
        <dbReference type="SAM" id="Phobius"/>
    </source>
</evidence>
<feature type="transmembrane region" description="Helical" evidence="1">
    <location>
        <begin position="6"/>
        <end position="26"/>
    </location>
</feature>
<keyword evidence="1" id="KW-0472">Membrane</keyword>
<gene>
    <name evidence="3" type="ORF">LARV_03819</name>
</gene>